<dbReference type="PANTHER" id="PTHR33164:SF101">
    <property type="entry name" value="TRANSCRIPTIONAL REPRESSOR MPRA"/>
    <property type="match status" value="1"/>
</dbReference>
<dbReference type="OrthoDB" id="213484at2"/>
<organism evidence="2 3">
    <name type="scientific">Gemmata obscuriglobus</name>
    <dbReference type="NCBI Taxonomy" id="114"/>
    <lineage>
        <taxon>Bacteria</taxon>
        <taxon>Pseudomonadati</taxon>
        <taxon>Planctomycetota</taxon>
        <taxon>Planctomycetia</taxon>
        <taxon>Gemmatales</taxon>
        <taxon>Gemmataceae</taxon>
        <taxon>Gemmata</taxon>
    </lineage>
</organism>
<protein>
    <submittedName>
        <fullName evidence="2">MarR family transcriptional regulator</fullName>
    </submittedName>
</protein>
<dbReference type="Proteomes" id="UP000245802">
    <property type="component" value="Chromosome"/>
</dbReference>
<dbReference type="GO" id="GO:0003700">
    <property type="term" value="F:DNA-binding transcription factor activity"/>
    <property type="evidence" value="ECO:0007669"/>
    <property type="project" value="InterPro"/>
</dbReference>
<proteinExistence type="predicted"/>
<dbReference type="InterPro" id="IPR036388">
    <property type="entry name" value="WH-like_DNA-bd_sf"/>
</dbReference>
<dbReference type="RefSeq" id="WP_010053807.1">
    <property type="nucleotide sequence ID" value="NZ_CP025958.1"/>
</dbReference>
<feature type="domain" description="HTH marR-type" evidence="1">
    <location>
        <begin position="12"/>
        <end position="146"/>
    </location>
</feature>
<dbReference type="PANTHER" id="PTHR33164">
    <property type="entry name" value="TRANSCRIPTIONAL REGULATOR, MARR FAMILY"/>
    <property type="match status" value="1"/>
</dbReference>
<dbReference type="KEGG" id="gog:C1280_10685"/>
<accession>A0A2Z3GUK2</accession>
<dbReference type="InterPro" id="IPR000835">
    <property type="entry name" value="HTH_MarR-typ"/>
</dbReference>
<dbReference type="GO" id="GO:0006950">
    <property type="term" value="P:response to stress"/>
    <property type="evidence" value="ECO:0007669"/>
    <property type="project" value="TreeGrafter"/>
</dbReference>
<dbReference type="SUPFAM" id="SSF46785">
    <property type="entry name" value="Winged helix' DNA-binding domain"/>
    <property type="match status" value="1"/>
</dbReference>
<evidence type="ECO:0000313" key="3">
    <source>
        <dbReference type="Proteomes" id="UP000245802"/>
    </source>
</evidence>
<dbReference type="EMBL" id="CP025958">
    <property type="protein sequence ID" value="AWM37433.1"/>
    <property type="molecule type" value="Genomic_DNA"/>
</dbReference>
<reference evidence="2 3" key="1">
    <citation type="submission" date="2018-01" db="EMBL/GenBank/DDBJ databases">
        <title>G. obscuriglobus.</title>
        <authorList>
            <person name="Franke J."/>
            <person name="Blomberg W."/>
            <person name="Selmecki A."/>
        </authorList>
    </citation>
    <scope>NUCLEOTIDE SEQUENCE [LARGE SCALE GENOMIC DNA]</scope>
    <source>
        <strain evidence="2 3">DSM 5831</strain>
    </source>
</reference>
<dbReference type="AlphaFoldDB" id="A0A2Z3GUK2"/>
<keyword evidence="3" id="KW-1185">Reference proteome</keyword>
<dbReference type="InterPro" id="IPR039422">
    <property type="entry name" value="MarR/SlyA-like"/>
</dbReference>
<dbReference type="PROSITE" id="PS50995">
    <property type="entry name" value="HTH_MARR_2"/>
    <property type="match status" value="1"/>
</dbReference>
<evidence type="ECO:0000259" key="1">
    <source>
        <dbReference type="PROSITE" id="PS50995"/>
    </source>
</evidence>
<dbReference type="Gene3D" id="1.10.10.10">
    <property type="entry name" value="Winged helix-like DNA-binding domain superfamily/Winged helix DNA-binding domain"/>
    <property type="match status" value="1"/>
</dbReference>
<dbReference type="SMART" id="SM00347">
    <property type="entry name" value="HTH_MARR"/>
    <property type="match status" value="1"/>
</dbReference>
<dbReference type="Pfam" id="PF01047">
    <property type="entry name" value="MarR"/>
    <property type="match status" value="1"/>
</dbReference>
<gene>
    <name evidence="2" type="ORF">C1280_10685</name>
</gene>
<name>A0A2Z3GUK2_9BACT</name>
<evidence type="ECO:0000313" key="2">
    <source>
        <dbReference type="EMBL" id="AWM37433.1"/>
    </source>
</evidence>
<dbReference type="InterPro" id="IPR036390">
    <property type="entry name" value="WH_DNA-bd_sf"/>
</dbReference>
<sequence length="156" mass="18076">MAALQRRFDSPEQEAFLGLWRTFDRLRALEDELFARYELTPQQYNALRLLRATQPGTLRTLDLAARLVSRAPDVTRMLDKLADRKLVDRQRSEANRREVHVSIAPAGVALLDELQEPLRECHSRQLGHLSREQLRDLTALLRAARLPHEDADSSWR</sequence>